<dbReference type="Pfam" id="PF00481">
    <property type="entry name" value="PP2C"/>
    <property type="match status" value="1"/>
</dbReference>
<keyword evidence="3" id="KW-1185">Reference proteome</keyword>
<dbReference type="Proteomes" id="UP001372338">
    <property type="component" value="Unassembled WGS sequence"/>
</dbReference>
<protein>
    <recommendedName>
        <fullName evidence="1">PPM-type phosphatase domain-containing protein</fullName>
    </recommendedName>
</protein>
<gene>
    <name evidence="2" type="ORF">RIF29_12098</name>
</gene>
<comment type="caution">
    <text evidence="2">The sequence shown here is derived from an EMBL/GenBank/DDBJ whole genome shotgun (WGS) entry which is preliminary data.</text>
</comment>
<proteinExistence type="predicted"/>
<dbReference type="EMBL" id="JAYWIO010000002">
    <property type="protein sequence ID" value="KAK7282952.1"/>
    <property type="molecule type" value="Genomic_DNA"/>
</dbReference>
<evidence type="ECO:0000313" key="3">
    <source>
        <dbReference type="Proteomes" id="UP001372338"/>
    </source>
</evidence>
<name>A0AAN9IMT9_CROPI</name>
<dbReference type="AlphaFoldDB" id="A0AAN9IMT9"/>
<sequence>MICIHLILVTTEQFWQHVVQVAERMRVGDSKLSSLQIVIPLTMKLKELGFWPIILMSNHPDEPKAIVARKVKGRLKVTRAFGVGYLKKKILNDALMGILRVHDLISPPYVSTEPTLNVHKISSFDQFGKIKGTLHNLVAKNIKE</sequence>
<accession>A0AAN9IMT9</accession>
<evidence type="ECO:0000313" key="2">
    <source>
        <dbReference type="EMBL" id="KAK7282952.1"/>
    </source>
</evidence>
<dbReference type="InterPro" id="IPR036457">
    <property type="entry name" value="PPM-type-like_dom_sf"/>
</dbReference>
<dbReference type="InterPro" id="IPR001932">
    <property type="entry name" value="PPM-type_phosphatase-like_dom"/>
</dbReference>
<reference evidence="2 3" key="1">
    <citation type="submission" date="2024-01" db="EMBL/GenBank/DDBJ databases">
        <title>The genomes of 5 underutilized Papilionoideae crops provide insights into root nodulation and disease resistanc.</title>
        <authorList>
            <person name="Yuan L."/>
        </authorList>
    </citation>
    <scope>NUCLEOTIDE SEQUENCE [LARGE SCALE GENOMIC DNA]</scope>
    <source>
        <strain evidence="2">ZHUSHIDOU_FW_LH</strain>
        <tissue evidence="2">Leaf</tissue>
    </source>
</reference>
<dbReference type="Gene3D" id="3.60.40.10">
    <property type="entry name" value="PPM-type phosphatase domain"/>
    <property type="match status" value="1"/>
</dbReference>
<feature type="domain" description="PPM-type phosphatase" evidence="1">
    <location>
        <begin position="69"/>
        <end position="127"/>
    </location>
</feature>
<organism evidence="2 3">
    <name type="scientific">Crotalaria pallida</name>
    <name type="common">Smooth rattlebox</name>
    <name type="synonym">Crotalaria striata</name>
    <dbReference type="NCBI Taxonomy" id="3830"/>
    <lineage>
        <taxon>Eukaryota</taxon>
        <taxon>Viridiplantae</taxon>
        <taxon>Streptophyta</taxon>
        <taxon>Embryophyta</taxon>
        <taxon>Tracheophyta</taxon>
        <taxon>Spermatophyta</taxon>
        <taxon>Magnoliopsida</taxon>
        <taxon>eudicotyledons</taxon>
        <taxon>Gunneridae</taxon>
        <taxon>Pentapetalae</taxon>
        <taxon>rosids</taxon>
        <taxon>fabids</taxon>
        <taxon>Fabales</taxon>
        <taxon>Fabaceae</taxon>
        <taxon>Papilionoideae</taxon>
        <taxon>50 kb inversion clade</taxon>
        <taxon>genistoids sensu lato</taxon>
        <taxon>core genistoids</taxon>
        <taxon>Crotalarieae</taxon>
        <taxon>Crotalaria</taxon>
    </lineage>
</organism>
<evidence type="ECO:0000259" key="1">
    <source>
        <dbReference type="Pfam" id="PF00481"/>
    </source>
</evidence>